<feature type="compositionally biased region" description="Basic residues" evidence="1">
    <location>
        <begin position="955"/>
        <end position="966"/>
    </location>
</feature>
<feature type="region of interest" description="Disordered" evidence="1">
    <location>
        <begin position="322"/>
        <end position="368"/>
    </location>
</feature>
<evidence type="ECO:0000313" key="2">
    <source>
        <dbReference type="EMBL" id="SPD31847.1"/>
    </source>
</evidence>
<feature type="region of interest" description="Disordered" evidence="1">
    <location>
        <begin position="944"/>
        <end position="967"/>
    </location>
</feature>
<feature type="region of interest" description="Disordered" evidence="1">
    <location>
        <begin position="456"/>
        <end position="486"/>
    </location>
</feature>
<proteinExistence type="predicted"/>
<feature type="region of interest" description="Disordered" evidence="1">
    <location>
        <begin position="156"/>
        <end position="175"/>
    </location>
</feature>
<reference evidence="2" key="1">
    <citation type="submission" date="2018-02" db="EMBL/GenBank/DDBJ databases">
        <authorList>
            <person name="Cohen D.B."/>
            <person name="Kent A.D."/>
        </authorList>
    </citation>
    <scope>NUCLEOTIDE SEQUENCE</scope>
</reference>
<dbReference type="PANTHER" id="PTHR33167">
    <property type="entry name" value="TRANSCRIPTION FACTOR, PUTATIVE (DUF863)-RELATED"/>
    <property type="match status" value="1"/>
</dbReference>
<feature type="compositionally biased region" description="Basic and acidic residues" evidence="1">
    <location>
        <begin position="323"/>
        <end position="336"/>
    </location>
</feature>
<feature type="compositionally biased region" description="Low complexity" evidence="1">
    <location>
        <begin position="456"/>
        <end position="465"/>
    </location>
</feature>
<accession>A0A2N9J2W3</accession>
<dbReference type="InterPro" id="IPR008581">
    <property type="entry name" value="DUF863_pln"/>
</dbReference>
<name>A0A2N9J2W3_FAGSY</name>
<dbReference type="Pfam" id="PF05904">
    <property type="entry name" value="DUF863"/>
    <property type="match status" value="1"/>
</dbReference>
<sequence>MGTKVQFKSYWPGYYPMRDLNENSNSCSWPAYYGDKPLANGQYYNGFLPRAATDLYSAYDKDVLKRTMLEHEETFKNQVYELHRLYRIQRDLMDEFRRKEIHKNRIPVETSLSSSPLASQITSEDARRWHIPSFPLVNSACARPSVTGAEDIHSPMSSMKGHSAQGGHFASQNGGISKDLEVQDSRPTKVRRKMFDLQLPADEYIDTEEGEQFSEEKVSVMSSCVSNRNHKVAPENGVKLFHGNGGKTGFQGDSLTSDSCLKSRNGLADLNEPIQLEETNASGYVDLMGRGACHHKIQGVNLSCKPNSQFLSFPKGISFNSHHGSDNGTRDNRHLENNGNGKGWFSHVLDAGNDKGNMKSSSQSLQPEISSQPLQVLLNKAHEPSAYYLTDQSKAGLWSERTVCGLDMSDRSHEISSNKHLGSIVASHIPSPYPTAPSSDLAMPWSHSVSSWEKPSSSLSQKSMSVQKQPGLNPSATLSKSSQSSVQSNGFFGDSWHHKSNSHCNPGFGSEVPYKNGFYQGSSSGSKELPVHLSSISYLSCSNDHNRAPDHFVNNGLVKYYKGSDCIDMKSVKDENYVVLSNSSTNKVAPQQGFEIIDGGQKHEDHLAVLPWLRPNPTPKNEASNVGRISNTEDLSFLQSSPNQLSNKNEIGQGTNKFFTQNVKSVSCSNDIEVKRIEISDYPSNKKILGFPIFEKSHISKNESSSFTSPSVSLPLVSEGEVVEINRKSRILDINLPCEPAVPDTGNQIATEILVKDKKRDAIVSSLRHNIDLNFCISDDEASLVPSIPSTNVKISAGIDLEAPVVVDTEEDVIPIEAAEKQHDAPLQSPKHKAEHLLDELMVVAAEAMVAISSNLPNQCENATCNPAEASMMDCLNWFVEIVASCGDDIENKFDTILRVKDGEDNEESSSEGSDYFESMTLKLMETKEEDYMPKPLVPENLKLEETGTTLLPNRPRKGQARRGRQRRDFQRDILPGLASLSRHEVTEDLQTFGGLMRATGHMWHSGLTRRSSTRNGCGRGRRRSVANTSPTVPTSPPACTPLIQQLNNIEVGLEDRSLTGWGKTTRRPRRQRCPAGNPPSIPLT</sequence>
<protein>
    <submittedName>
        <fullName evidence="2">Uncharacterized protein</fullName>
    </submittedName>
</protein>
<feature type="region of interest" description="Disordered" evidence="1">
    <location>
        <begin position="1008"/>
        <end position="1039"/>
    </location>
</feature>
<dbReference type="PANTHER" id="PTHR33167:SF4">
    <property type="entry name" value="TRANSCRIPTION FACTOR, PUTATIVE (DUF863)-RELATED"/>
    <property type="match status" value="1"/>
</dbReference>
<evidence type="ECO:0000256" key="1">
    <source>
        <dbReference type="SAM" id="MobiDB-lite"/>
    </source>
</evidence>
<feature type="region of interest" description="Disordered" evidence="1">
    <location>
        <begin position="1058"/>
        <end position="1085"/>
    </location>
</feature>
<gene>
    <name evidence="2" type="ORF">FSB_LOCUS59729</name>
</gene>
<organism evidence="2">
    <name type="scientific">Fagus sylvatica</name>
    <name type="common">Beechnut</name>
    <dbReference type="NCBI Taxonomy" id="28930"/>
    <lineage>
        <taxon>Eukaryota</taxon>
        <taxon>Viridiplantae</taxon>
        <taxon>Streptophyta</taxon>
        <taxon>Embryophyta</taxon>
        <taxon>Tracheophyta</taxon>
        <taxon>Spermatophyta</taxon>
        <taxon>Magnoliopsida</taxon>
        <taxon>eudicotyledons</taxon>
        <taxon>Gunneridae</taxon>
        <taxon>Pentapetalae</taxon>
        <taxon>rosids</taxon>
        <taxon>fabids</taxon>
        <taxon>Fagales</taxon>
        <taxon>Fagaceae</taxon>
        <taxon>Fagus</taxon>
    </lineage>
</organism>
<feature type="compositionally biased region" description="Polar residues" evidence="1">
    <location>
        <begin position="466"/>
        <end position="478"/>
    </location>
</feature>
<dbReference type="AlphaFoldDB" id="A0A2N9J2W3"/>
<dbReference type="EMBL" id="OIVN01006381">
    <property type="protein sequence ID" value="SPD31847.1"/>
    <property type="molecule type" value="Genomic_DNA"/>
</dbReference>